<dbReference type="GO" id="GO:0046872">
    <property type="term" value="F:metal ion binding"/>
    <property type="evidence" value="ECO:0007669"/>
    <property type="project" value="UniProtKB-KW"/>
</dbReference>
<feature type="compositionally biased region" description="Low complexity" evidence="8">
    <location>
        <begin position="53"/>
        <end position="81"/>
    </location>
</feature>
<dbReference type="KEGG" id="otk:C6570_04520"/>
<evidence type="ECO:0000256" key="8">
    <source>
        <dbReference type="SAM" id="MobiDB-lite"/>
    </source>
</evidence>
<evidence type="ECO:0000256" key="1">
    <source>
        <dbReference type="ARBA" id="ARBA00022485"/>
    </source>
</evidence>
<dbReference type="PANTHER" id="PTHR33693:SF1">
    <property type="entry name" value="TYPE-4 URACIL-DNA GLYCOSYLASE"/>
    <property type="match status" value="1"/>
</dbReference>
<keyword evidence="2" id="KW-0479">Metal-binding</keyword>
<feature type="domain" description="Uracil-DNA glycosylase-like" evidence="9">
    <location>
        <begin position="149"/>
        <end position="320"/>
    </location>
</feature>
<dbReference type="InterPro" id="IPR051536">
    <property type="entry name" value="UDG_Type-4/5"/>
</dbReference>
<dbReference type="CDD" id="cd10030">
    <property type="entry name" value="UDG-F4_TTUDGA_SPO1dp_like"/>
    <property type="match status" value="1"/>
</dbReference>
<reference evidence="10 11" key="1">
    <citation type="submission" date="2018-03" db="EMBL/GenBank/DDBJ databases">
        <title>Genome sequencing of Ottowia sp.</title>
        <authorList>
            <person name="Kim S.-J."/>
            <person name="Heo J."/>
            <person name="Kwon S.-W."/>
        </authorList>
    </citation>
    <scope>NUCLEOTIDE SEQUENCE [LARGE SCALE GENOMIC DNA]</scope>
    <source>
        <strain evidence="10 11">KADR8-3</strain>
    </source>
</reference>
<evidence type="ECO:0000256" key="2">
    <source>
        <dbReference type="ARBA" id="ARBA00022723"/>
    </source>
</evidence>
<evidence type="ECO:0000256" key="6">
    <source>
        <dbReference type="ARBA" id="ARBA00023014"/>
    </source>
</evidence>
<evidence type="ECO:0000313" key="11">
    <source>
        <dbReference type="Proteomes" id="UP000239709"/>
    </source>
</evidence>
<evidence type="ECO:0000256" key="3">
    <source>
        <dbReference type="ARBA" id="ARBA00022763"/>
    </source>
</evidence>
<dbReference type="OrthoDB" id="5290748at2"/>
<evidence type="ECO:0000313" key="10">
    <source>
        <dbReference type="EMBL" id="AVO35976.1"/>
    </source>
</evidence>
<evidence type="ECO:0000256" key="5">
    <source>
        <dbReference type="ARBA" id="ARBA00023004"/>
    </source>
</evidence>
<feature type="region of interest" description="Disordered" evidence="8">
    <location>
        <begin position="52"/>
        <end position="120"/>
    </location>
</feature>
<evidence type="ECO:0000259" key="9">
    <source>
        <dbReference type="SMART" id="SM00986"/>
    </source>
</evidence>
<keyword evidence="4" id="KW-0378">Hydrolase</keyword>
<gene>
    <name evidence="10" type="ORF">C6570_04520</name>
</gene>
<dbReference type="Proteomes" id="UP000239709">
    <property type="component" value="Chromosome"/>
</dbReference>
<feature type="compositionally biased region" description="Low complexity" evidence="8">
    <location>
        <begin position="95"/>
        <end position="117"/>
    </location>
</feature>
<dbReference type="EMBL" id="CP027666">
    <property type="protein sequence ID" value="AVO35976.1"/>
    <property type="molecule type" value="Genomic_DNA"/>
</dbReference>
<name>A0A2S0MJD7_9BURK</name>
<keyword evidence="11" id="KW-1185">Reference proteome</keyword>
<feature type="compositionally biased region" description="Pro residues" evidence="8">
    <location>
        <begin position="82"/>
        <end position="94"/>
    </location>
</feature>
<evidence type="ECO:0000256" key="4">
    <source>
        <dbReference type="ARBA" id="ARBA00022801"/>
    </source>
</evidence>
<dbReference type="SMART" id="SM00986">
    <property type="entry name" value="UDG"/>
    <property type="match status" value="1"/>
</dbReference>
<dbReference type="SUPFAM" id="SSF52141">
    <property type="entry name" value="Uracil-DNA glycosylase-like"/>
    <property type="match status" value="1"/>
</dbReference>
<proteinExistence type="predicted"/>
<keyword evidence="1" id="KW-0004">4Fe-4S</keyword>
<dbReference type="InterPro" id="IPR036895">
    <property type="entry name" value="Uracil-DNA_glycosylase-like_sf"/>
</dbReference>
<dbReference type="AlphaFoldDB" id="A0A2S0MJD7"/>
<dbReference type="SMART" id="SM00987">
    <property type="entry name" value="UreE_C"/>
    <property type="match status" value="1"/>
</dbReference>
<keyword evidence="6" id="KW-0411">Iron-sulfur</keyword>
<evidence type="ECO:0000256" key="7">
    <source>
        <dbReference type="ARBA" id="ARBA00023204"/>
    </source>
</evidence>
<dbReference type="PANTHER" id="PTHR33693">
    <property type="entry name" value="TYPE-5 URACIL-DNA GLYCOSYLASE"/>
    <property type="match status" value="1"/>
</dbReference>
<dbReference type="GO" id="GO:0006281">
    <property type="term" value="P:DNA repair"/>
    <property type="evidence" value="ECO:0007669"/>
    <property type="project" value="UniProtKB-KW"/>
</dbReference>
<dbReference type="GO" id="GO:0051539">
    <property type="term" value="F:4 iron, 4 sulfur cluster binding"/>
    <property type="evidence" value="ECO:0007669"/>
    <property type="project" value="UniProtKB-KW"/>
</dbReference>
<accession>A0A2S0MJD7</accession>
<sequence length="335" mass="34405">MLAEMGIKLWARPGVAAPAAAPNAIESEAAGVVTAGARAPKYPANHTARIGESAGAPAAPTSVAAAAVTAPTEERATSPAPTSAPAPSARPPAPASRTTSRSGAPAPATAIALTPRPEGVDQMDWPTLQATVASCRACALCATRTQTVFGVGAPTAGWMVVGEAPGEQEDRRGEPFVGQAGKLLDQMLAALSLTRDAPSATDSEAAGAGAAGASGPKHLKSDVYIANVLKCRPPANRNPLPGEIAQCEPYLRRQVALVQPRIILAMGRFAVQSLLQTTEPIGRLRGRVHHYQGVPVIVTYHPAYLLRALNEKAKAWQDLCLAMDVAEGRGPAGAP</sequence>
<keyword evidence="7" id="KW-0234">DNA repair</keyword>
<dbReference type="InterPro" id="IPR005122">
    <property type="entry name" value="Uracil-DNA_glycosylase-like"/>
</dbReference>
<dbReference type="Pfam" id="PF03167">
    <property type="entry name" value="UDG"/>
    <property type="match status" value="1"/>
</dbReference>
<protein>
    <submittedName>
        <fullName evidence="10">Uracil-DNA glycosylase</fullName>
    </submittedName>
</protein>
<dbReference type="Gene3D" id="3.40.470.10">
    <property type="entry name" value="Uracil-DNA glycosylase-like domain"/>
    <property type="match status" value="1"/>
</dbReference>
<dbReference type="GO" id="GO:0097506">
    <property type="term" value="F:deaminated base DNA N-glycosylase activity"/>
    <property type="evidence" value="ECO:0007669"/>
    <property type="project" value="UniProtKB-ARBA"/>
</dbReference>
<organism evidence="10 11">
    <name type="scientific">Ottowia oryzae</name>
    <dbReference type="NCBI Taxonomy" id="2109914"/>
    <lineage>
        <taxon>Bacteria</taxon>
        <taxon>Pseudomonadati</taxon>
        <taxon>Pseudomonadota</taxon>
        <taxon>Betaproteobacteria</taxon>
        <taxon>Burkholderiales</taxon>
        <taxon>Comamonadaceae</taxon>
        <taxon>Ottowia</taxon>
    </lineage>
</organism>
<keyword evidence="5" id="KW-0408">Iron</keyword>
<keyword evidence="3" id="KW-0227">DNA damage</keyword>